<sequence>MNATVPTVYSTIPSLPEDDDEDTPFLQDQITSGYRNRERHPYHNYPATTDANFADEKALPADYIHPTPRSPFIHMVIRELFTRETIENIFTKPPNLGIRAFGLTYIALSYGATFLLISPEKTVLAEFIPAAIIFNYIIAILKLFLWNRHDDAMKVYMQYVAYVPISVLVGNWVL</sequence>
<organism evidence="3 4">
    <name type="scientific">Arthrobotrys musiformis</name>
    <dbReference type="NCBI Taxonomy" id="47236"/>
    <lineage>
        <taxon>Eukaryota</taxon>
        <taxon>Fungi</taxon>
        <taxon>Dikarya</taxon>
        <taxon>Ascomycota</taxon>
        <taxon>Pezizomycotina</taxon>
        <taxon>Orbiliomycetes</taxon>
        <taxon>Orbiliales</taxon>
        <taxon>Orbiliaceae</taxon>
        <taxon>Arthrobotrys</taxon>
    </lineage>
</organism>
<feature type="region of interest" description="Disordered" evidence="1">
    <location>
        <begin position="1"/>
        <end position="24"/>
    </location>
</feature>
<dbReference type="Proteomes" id="UP001370758">
    <property type="component" value="Unassembled WGS sequence"/>
</dbReference>
<feature type="transmembrane region" description="Helical" evidence="2">
    <location>
        <begin position="123"/>
        <end position="144"/>
    </location>
</feature>
<keyword evidence="4" id="KW-1185">Reference proteome</keyword>
<keyword evidence="2" id="KW-0472">Membrane</keyword>
<reference evidence="3 4" key="1">
    <citation type="submission" date="2023-08" db="EMBL/GenBank/DDBJ databases">
        <authorList>
            <person name="Palmer J.M."/>
        </authorList>
    </citation>
    <scope>NUCLEOTIDE SEQUENCE [LARGE SCALE GENOMIC DNA]</scope>
    <source>
        <strain evidence="3 4">TWF481</strain>
    </source>
</reference>
<gene>
    <name evidence="3" type="ORF">TWF481_010718</name>
</gene>
<accession>A0AAV9W2Z3</accession>
<evidence type="ECO:0000256" key="1">
    <source>
        <dbReference type="SAM" id="MobiDB-lite"/>
    </source>
</evidence>
<feature type="compositionally biased region" description="Polar residues" evidence="1">
    <location>
        <begin position="1"/>
        <end position="13"/>
    </location>
</feature>
<feature type="transmembrane region" description="Helical" evidence="2">
    <location>
        <begin position="96"/>
        <end position="117"/>
    </location>
</feature>
<evidence type="ECO:0000313" key="3">
    <source>
        <dbReference type="EMBL" id="KAK6500375.1"/>
    </source>
</evidence>
<proteinExistence type="predicted"/>
<keyword evidence="2" id="KW-1133">Transmembrane helix</keyword>
<name>A0AAV9W2Z3_9PEZI</name>
<keyword evidence="2" id="KW-0812">Transmembrane</keyword>
<dbReference type="AlphaFoldDB" id="A0AAV9W2Z3"/>
<evidence type="ECO:0000256" key="2">
    <source>
        <dbReference type="SAM" id="Phobius"/>
    </source>
</evidence>
<dbReference type="EMBL" id="JAVHJL010000007">
    <property type="protein sequence ID" value="KAK6500375.1"/>
    <property type="molecule type" value="Genomic_DNA"/>
</dbReference>
<protein>
    <submittedName>
        <fullName evidence="3">Uncharacterized protein</fullName>
    </submittedName>
</protein>
<comment type="caution">
    <text evidence="3">The sequence shown here is derived from an EMBL/GenBank/DDBJ whole genome shotgun (WGS) entry which is preliminary data.</text>
</comment>
<evidence type="ECO:0000313" key="4">
    <source>
        <dbReference type="Proteomes" id="UP001370758"/>
    </source>
</evidence>